<evidence type="ECO:0000256" key="3">
    <source>
        <dbReference type="ARBA" id="ARBA00022692"/>
    </source>
</evidence>
<feature type="transmembrane region" description="Helical" evidence="6">
    <location>
        <begin position="78"/>
        <end position="100"/>
    </location>
</feature>
<dbReference type="PANTHER" id="PTHR11730">
    <property type="entry name" value="AMMONIUM TRANSPORTER"/>
    <property type="match status" value="1"/>
</dbReference>
<dbReference type="Pfam" id="PF00909">
    <property type="entry name" value="Ammonium_transp"/>
    <property type="match status" value="1"/>
</dbReference>
<keyword evidence="3 6" id="KW-0812">Transmembrane</keyword>
<evidence type="ECO:0000256" key="2">
    <source>
        <dbReference type="ARBA" id="ARBA00011036"/>
    </source>
</evidence>
<evidence type="ECO:0000256" key="5">
    <source>
        <dbReference type="ARBA" id="ARBA00023136"/>
    </source>
</evidence>
<dbReference type="InterPro" id="IPR002229">
    <property type="entry name" value="RhesusRHD"/>
</dbReference>
<dbReference type="InterPro" id="IPR029020">
    <property type="entry name" value="Ammonium/urea_transptr"/>
</dbReference>
<feature type="transmembrane region" description="Helical" evidence="6">
    <location>
        <begin position="49"/>
        <end position="71"/>
    </location>
</feature>
<dbReference type="InterPro" id="IPR024041">
    <property type="entry name" value="NH4_transpt_AmtB-like_dom"/>
</dbReference>
<dbReference type="OrthoDB" id="534912at2759"/>
<keyword evidence="9" id="KW-1185">Reference proteome</keyword>
<evidence type="ECO:0000256" key="6">
    <source>
        <dbReference type="SAM" id="Phobius"/>
    </source>
</evidence>
<evidence type="ECO:0000256" key="4">
    <source>
        <dbReference type="ARBA" id="ARBA00022989"/>
    </source>
</evidence>
<proteinExistence type="inferred from homology"/>
<feature type="domain" description="Ammonium transporter AmtB-like" evidence="7">
    <location>
        <begin position="21"/>
        <end position="157"/>
    </location>
</feature>
<dbReference type="EMBL" id="CACVKT020000419">
    <property type="protein sequence ID" value="CAC5358935.1"/>
    <property type="molecule type" value="Genomic_DNA"/>
</dbReference>
<comment type="subcellular location">
    <subcellularLocation>
        <location evidence="1">Membrane</location>
        <topology evidence="1">Multi-pass membrane protein</topology>
    </subcellularLocation>
</comment>
<sequence>MSMALKKLKFSFLLISCQVIFVIIFGLLAEYEEPAQAKSRRGKTPVTTMYPMFQDVHVMIFIGFGFLMTFLKRYGYSAIGINLLLASFVIQWALIVRGFIHGNVMQGGKFSIGLSDMLTADFAAATVLISFGAVLGKTSALQLLIMAVIEVVLSQLNEHIGLELLNITIERLRSSVLDLQCQKLNKNFVFNGIDEKTDEVTDDLVKAFVRTELEIVREIFIVKSYRIGKHFDGKIRPIVVKFENRNDRQDIRFAAPKHVKGKPFGVNEHFPHEVVKICKELLPIHKEACKQKLKSVLKRDKLYIDGELLTKPNTVT</sequence>
<dbReference type="AlphaFoldDB" id="A0A6J7ZYK6"/>
<evidence type="ECO:0000256" key="1">
    <source>
        <dbReference type="ARBA" id="ARBA00004141"/>
    </source>
</evidence>
<evidence type="ECO:0000313" key="8">
    <source>
        <dbReference type="EMBL" id="CAC5358935.1"/>
    </source>
</evidence>
<feature type="transmembrane region" description="Helical" evidence="6">
    <location>
        <begin position="12"/>
        <end position="29"/>
    </location>
</feature>
<comment type="similarity">
    <text evidence="2">Belongs to the ammonium transporter (TC 2.A.49) family. Rh subfamily.</text>
</comment>
<name>A0A6J7ZYK6_MYTCO</name>
<reference evidence="8 9" key="1">
    <citation type="submission" date="2020-06" db="EMBL/GenBank/DDBJ databases">
        <authorList>
            <person name="Li R."/>
            <person name="Bekaert M."/>
        </authorList>
    </citation>
    <scope>NUCLEOTIDE SEQUENCE [LARGE SCALE GENOMIC DNA]</scope>
    <source>
        <strain evidence="9">wild</strain>
    </source>
</reference>
<dbReference type="GO" id="GO:0008519">
    <property type="term" value="F:ammonium channel activity"/>
    <property type="evidence" value="ECO:0007669"/>
    <property type="project" value="InterPro"/>
</dbReference>
<evidence type="ECO:0000313" key="9">
    <source>
        <dbReference type="Proteomes" id="UP000507470"/>
    </source>
</evidence>
<dbReference type="SUPFAM" id="SSF111352">
    <property type="entry name" value="Ammonium transporter"/>
    <property type="match status" value="1"/>
</dbReference>
<accession>A0A6J7ZYK6</accession>
<dbReference type="PRINTS" id="PR00342">
    <property type="entry name" value="RHESUSRHD"/>
</dbReference>
<evidence type="ECO:0000259" key="7">
    <source>
        <dbReference type="Pfam" id="PF00909"/>
    </source>
</evidence>
<dbReference type="GO" id="GO:0097272">
    <property type="term" value="P:ammonium homeostasis"/>
    <property type="evidence" value="ECO:0007669"/>
    <property type="project" value="TreeGrafter"/>
</dbReference>
<dbReference type="Proteomes" id="UP000507470">
    <property type="component" value="Unassembled WGS sequence"/>
</dbReference>
<keyword evidence="4 6" id="KW-1133">Transmembrane helix</keyword>
<dbReference type="Gene3D" id="1.10.3430.10">
    <property type="entry name" value="Ammonium transporter AmtB like domains"/>
    <property type="match status" value="1"/>
</dbReference>
<dbReference type="PANTHER" id="PTHR11730:SF60">
    <property type="entry name" value="RH50, ISOFORM D"/>
    <property type="match status" value="1"/>
</dbReference>
<organism evidence="8 9">
    <name type="scientific">Mytilus coruscus</name>
    <name type="common">Sea mussel</name>
    <dbReference type="NCBI Taxonomy" id="42192"/>
    <lineage>
        <taxon>Eukaryota</taxon>
        <taxon>Metazoa</taxon>
        <taxon>Spiralia</taxon>
        <taxon>Lophotrochozoa</taxon>
        <taxon>Mollusca</taxon>
        <taxon>Bivalvia</taxon>
        <taxon>Autobranchia</taxon>
        <taxon>Pteriomorphia</taxon>
        <taxon>Mytilida</taxon>
        <taxon>Mytiloidea</taxon>
        <taxon>Mytilidae</taxon>
        <taxon>Mytilinae</taxon>
        <taxon>Mytilus</taxon>
    </lineage>
</organism>
<protein>
    <submittedName>
        <fullName evidence="8">SLC42A</fullName>
    </submittedName>
</protein>
<dbReference type="GO" id="GO:0005886">
    <property type="term" value="C:plasma membrane"/>
    <property type="evidence" value="ECO:0007669"/>
    <property type="project" value="InterPro"/>
</dbReference>
<gene>
    <name evidence="8" type="ORF">MCOR_1980</name>
</gene>
<keyword evidence="5 6" id="KW-0472">Membrane</keyword>
<feature type="transmembrane region" description="Helical" evidence="6">
    <location>
        <begin position="112"/>
        <end position="136"/>
    </location>
</feature>